<sequence>MQAVCFDFDGTLVDSEVFHAGNWSEYLGSLGVDFSAADFLREYAGVPWVKVATALVQQFSLSVEAAVIVTDMEQLTHKAILEKGIPAKEGAVDLLKHLHGELPLAVVTGAPRVYVEGILAHYGWLDYFDHVFCGEDVKQNKPAPDIYQLACHTLGLASSQVVAIEDSLTGAQSANSAGLRLVVVNDIHPVGESLTPYCYRTLKDAYSEQTDWLVA</sequence>
<dbReference type="InterPro" id="IPR023198">
    <property type="entry name" value="PGP-like_dom2"/>
</dbReference>
<organism evidence="6 7">
    <name type="scientific">Photobacterium sanctipauli</name>
    <dbReference type="NCBI Taxonomy" id="1342794"/>
    <lineage>
        <taxon>Bacteria</taxon>
        <taxon>Pseudomonadati</taxon>
        <taxon>Pseudomonadota</taxon>
        <taxon>Gammaproteobacteria</taxon>
        <taxon>Vibrionales</taxon>
        <taxon>Vibrionaceae</taxon>
        <taxon>Photobacterium</taxon>
    </lineage>
</organism>
<accession>A0A2T3NY98</accession>
<evidence type="ECO:0000256" key="2">
    <source>
        <dbReference type="ARBA" id="ARBA00006171"/>
    </source>
</evidence>
<reference evidence="6 7" key="1">
    <citation type="submission" date="2018-01" db="EMBL/GenBank/DDBJ databases">
        <title>Whole genome sequencing of Histamine producing bacteria.</title>
        <authorList>
            <person name="Butler K."/>
        </authorList>
    </citation>
    <scope>NUCLEOTIDE SEQUENCE [LARGE SCALE GENOMIC DNA]</scope>
    <source>
        <strain evidence="6 7">DSM 100436</strain>
    </source>
</reference>
<evidence type="ECO:0000256" key="1">
    <source>
        <dbReference type="ARBA" id="ARBA00001946"/>
    </source>
</evidence>
<dbReference type="InterPro" id="IPR051600">
    <property type="entry name" value="Beta-PGM-like"/>
</dbReference>
<evidence type="ECO:0000313" key="7">
    <source>
        <dbReference type="Proteomes" id="UP000241771"/>
    </source>
</evidence>
<gene>
    <name evidence="6" type="ORF">C9I98_04785</name>
</gene>
<dbReference type="SUPFAM" id="SSF56784">
    <property type="entry name" value="HAD-like"/>
    <property type="match status" value="1"/>
</dbReference>
<dbReference type="GO" id="GO:0003824">
    <property type="term" value="F:catalytic activity"/>
    <property type="evidence" value="ECO:0007669"/>
    <property type="project" value="UniProtKB-ARBA"/>
</dbReference>
<dbReference type="Gene3D" id="1.10.150.240">
    <property type="entry name" value="Putative phosphatase, domain 2"/>
    <property type="match status" value="1"/>
</dbReference>
<dbReference type="InterPro" id="IPR023214">
    <property type="entry name" value="HAD_sf"/>
</dbReference>
<keyword evidence="3" id="KW-0479">Metal-binding</keyword>
<keyword evidence="4" id="KW-0460">Magnesium</keyword>
<evidence type="ECO:0000256" key="3">
    <source>
        <dbReference type="ARBA" id="ARBA00022723"/>
    </source>
</evidence>
<keyword evidence="5" id="KW-0119">Carbohydrate metabolism</keyword>
<keyword evidence="7" id="KW-1185">Reference proteome</keyword>
<dbReference type="OrthoDB" id="9800058at2"/>
<dbReference type="SFLD" id="SFLDS00003">
    <property type="entry name" value="Haloacid_Dehalogenase"/>
    <property type="match status" value="1"/>
</dbReference>
<evidence type="ECO:0000313" key="6">
    <source>
        <dbReference type="EMBL" id="PSW21265.1"/>
    </source>
</evidence>
<comment type="similarity">
    <text evidence="2">Belongs to the HAD-like hydrolase superfamily. CbbY/CbbZ/Gph/YieH family.</text>
</comment>
<dbReference type="RefSeq" id="WP_036823081.1">
    <property type="nucleotide sequence ID" value="NZ_JGVO01000436.1"/>
</dbReference>
<dbReference type="NCBIfam" id="TIGR01509">
    <property type="entry name" value="HAD-SF-IA-v3"/>
    <property type="match status" value="1"/>
</dbReference>
<dbReference type="PANTHER" id="PTHR46193:SF18">
    <property type="entry name" value="HEXITOL PHOSPHATASE B"/>
    <property type="match status" value="1"/>
</dbReference>
<dbReference type="InterPro" id="IPR036412">
    <property type="entry name" value="HAD-like_sf"/>
</dbReference>
<dbReference type="GO" id="GO:0046872">
    <property type="term" value="F:metal ion binding"/>
    <property type="evidence" value="ECO:0007669"/>
    <property type="project" value="UniProtKB-KW"/>
</dbReference>
<dbReference type="PANTHER" id="PTHR46193">
    <property type="entry name" value="6-PHOSPHOGLUCONATE PHOSPHATASE"/>
    <property type="match status" value="1"/>
</dbReference>
<dbReference type="CDD" id="cd07505">
    <property type="entry name" value="HAD_BPGM-like"/>
    <property type="match status" value="1"/>
</dbReference>
<comment type="cofactor">
    <cofactor evidence="1">
        <name>Mg(2+)</name>
        <dbReference type="ChEBI" id="CHEBI:18420"/>
    </cofactor>
</comment>
<dbReference type="InterPro" id="IPR006439">
    <property type="entry name" value="HAD-SF_hydro_IA"/>
</dbReference>
<dbReference type="PRINTS" id="PR00413">
    <property type="entry name" value="HADHALOGNASE"/>
</dbReference>
<dbReference type="SFLD" id="SFLDG01129">
    <property type="entry name" value="C1.5:_HAD__Beta-PGM__Phosphata"/>
    <property type="match status" value="1"/>
</dbReference>
<comment type="caution">
    <text evidence="6">The sequence shown here is derived from an EMBL/GenBank/DDBJ whole genome shotgun (WGS) entry which is preliminary data.</text>
</comment>
<dbReference type="Proteomes" id="UP000241771">
    <property type="component" value="Unassembled WGS sequence"/>
</dbReference>
<dbReference type="EMBL" id="PYMA01000002">
    <property type="protein sequence ID" value="PSW21265.1"/>
    <property type="molecule type" value="Genomic_DNA"/>
</dbReference>
<evidence type="ECO:0000256" key="4">
    <source>
        <dbReference type="ARBA" id="ARBA00022842"/>
    </source>
</evidence>
<evidence type="ECO:0000256" key="5">
    <source>
        <dbReference type="ARBA" id="ARBA00023277"/>
    </source>
</evidence>
<dbReference type="Gene3D" id="3.40.50.1000">
    <property type="entry name" value="HAD superfamily/HAD-like"/>
    <property type="match status" value="1"/>
</dbReference>
<dbReference type="Pfam" id="PF00702">
    <property type="entry name" value="Hydrolase"/>
    <property type="match status" value="1"/>
</dbReference>
<dbReference type="AlphaFoldDB" id="A0A2T3NY98"/>
<proteinExistence type="inferred from homology"/>
<protein>
    <submittedName>
        <fullName evidence="6">HAD family phosphatase</fullName>
    </submittedName>
</protein>
<name>A0A2T3NY98_9GAMM</name>